<gene>
    <name evidence="5" type="ORF">Apau_0556</name>
</gene>
<dbReference type="Gene3D" id="3.80.30.30">
    <property type="match status" value="1"/>
</dbReference>
<reference evidence="5 6" key="1">
    <citation type="journal article" date="2010" name="Stand. Genomic Sci.">
        <title>Non-contiguous finished genome sequence of Aminomonas paucivorans type strain (GLU-3).</title>
        <authorList>
            <person name="Pitluck S."/>
            <person name="Yasawong M."/>
            <person name="Held B."/>
            <person name="Lapidus A."/>
            <person name="Nolan M."/>
            <person name="Copeland A."/>
            <person name="Lucas S."/>
            <person name="Del Rio T.G."/>
            <person name="Tice H."/>
            <person name="Cheng J.F."/>
            <person name="Chertkov O."/>
            <person name="Goodwin L."/>
            <person name="Tapia R."/>
            <person name="Han C."/>
            <person name="Liolios K."/>
            <person name="Ivanova N."/>
            <person name="Mavromatis K."/>
            <person name="Ovchinnikova G."/>
            <person name="Pati A."/>
            <person name="Chen A."/>
            <person name="Palaniappan K."/>
            <person name="Land M."/>
            <person name="Hauser L."/>
            <person name="Chang Y.J."/>
            <person name="Jeffries C.D."/>
            <person name="Pukall R."/>
            <person name="Spring S."/>
            <person name="Rohde M."/>
            <person name="Sikorski J."/>
            <person name="Goker M."/>
            <person name="Woyke T."/>
            <person name="Bristow J."/>
            <person name="Eisen J.A."/>
            <person name="Markowitz V."/>
            <person name="Hugenholtz P."/>
            <person name="Kyrpides N.C."/>
            <person name="Klenk H.P."/>
        </authorList>
    </citation>
    <scope>NUCLEOTIDE SEQUENCE [LARGE SCALE GENOMIC DNA]</scope>
    <source>
        <strain evidence="5 6">DSM 12260</strain>
    </source>
</reference>
<dbReference type="InterPro" id="IPR040086">
    <property type="entry name" value="MJ0683-like"/>
</dbReference>
<dbReference type="GO" id="GO:0003824">
    <property type="term" value="F:catalytic activity"/>
    <property type="evidence" value="ECO:0007669"/>
    <property type="project" value="InterPro"/>
</dbReference>
<dbReference type="STRING" id="584708.Apau_0556"/>
<dbReference type="SUPFAM" id="SSF102114">
    <property type="entry name" value="Radical SAM enzymes"/>
    <property type="match status" value="1"/>
</dbReference>
<evidence type="ECO:0000259" key="4">
    <source>
        <dbReference type="Pfam" id="PF04055"/>
    </source>
</evidence>
<dbReference type="SFLD" id="SFLDS00029">
    <property type="entry name" value="Radical_SAM"/>
    <property type="match status" value="1"/>
</dbReference>
<keyword evidence="2" id="KW-0408">Iron</keyword>
<keyword evidence="1" id="KW-0479">Metal-binding</keyword>
<evidence type="ECO:0000313" key="6">
    <source>
        <dbReference type="Proteomes" id="UP000005096"/>
    </source>
</evidence>
<dbReference type="OrthoDB" id="9785699at2"/>
<dbReference type="InterPro" id="IPR058240">
    <property type="entry name" value="rSAM_sf"/>
</dbReference>
<sequence length="247" mass="27739">MVVREVLGKSILSPSKIYPYALNPYVGCQHACSYCYARFMKRFTGHREPWGSFVDVKVNAPELLAREVRRKRPDRVWVSGVCDPYQPLEERYGITRKCLEILAEAGWPLVVQTRSGLVLRDRDVLGRFRDGEVGFSVPTADDGIRRAFEPWAPPIGERIRALGELHGAGIRTYGMIAPLLPGAEGLMDLLAGVVDHVLVDRMNYRGGEGVYRSLGLEECLSEGYARRVGEEIRADCLRLNVACRVLF</sequence>
<feature type="domain" description="Radical SAM core" evidence="4">
    <location>
        <begin position="23"/>
        <end position="179"/>
    </location>
</feature>
<dbReference type="SFLD" id="SFLDG01084">
    <property type="entry name" value="Uncharacterised_Radical_SAM_Su"/>
    <property type="match status" value="1"/>
</dbReference>
<evidence type="ECO:0000256" key="3">
    <source>
        <dbReference type="ARBA" id="ARBA00023014"/>
    </source>
</evidence>
<organism evidence="5 6">
    <name type="scientific">Aminomonas paucivorans DSM 12260</name>
    <dbReference type="NCBI Taxonomy" id="584708"/>
    <lineage>
        <taxon>Bacteria</taxon>
        <taxon>Thermotogati</taxon>
        <taxon>Synergistota</taxon>
        <taxon>Synergistia</taxon>
        <taxon>Synergistales</taxon>
        <taxon>Synergistaceae</taxon>
        <taxon>Aminomonas</taxon>
    </lineage>
</organism>
<dbReference type="PANTHER" id="PTHR43432:SF6">
    <property type="entry name" value="RADICAL SAM CORE DOMAIN-CONTAINING PROTEIN"/>
    <property type="match status" value="1"/>
</dbReference>
<evidence type="ECO:0000256" key="1">
    <source>
        <dbReference type="ARBA" id="ARBA00022723"/>
    </source>
</evidence>
<dbReference type="RefSeq" id="WP_006300143.1">
    <property type="nucleotide sequence ID" value="NZ_CM001022.1"/>
</dbReference>
<dbReference type="GO" id="GO:0046872">
    <property type="term" value="F:metal ion binding"/>
    <property type="evidence" value="ECO:0007669"/>
    <property type="project" value="UniProtKB-KW"/>
</dbReference>
<dbReference type="Proteomes" id="UP000005096">
    <property type="component" value="Chromosome"/>
</dbReference>
<dbReference type="EMBL" id="CM001022">
    <property type="protein sequence ID" value="EFQ22989.1"/>
    <property type="molecule type" value="Genomic_DNA"/>
</dbReference>
<dbReference type="Pfam" id="PF04055">
    <property type="entry name" value="Radical_SAM"/>
    <property type="match status" value="1"/>
</dbReference>
<dbReference type="GO" id="GO:0051536">
    <property type="term" value="F:iron-sulfur cluster binding"/>
    <property type="evidence" value="ECO:0007669"/>
    <property type="project" value="UniProtKB-KW"/>
</dbReference>
<proteinExistence type="predicted"/>
<dbReference type="AlphaFoldDB" id="E3D0H0"/>
<protein>
    <submittedName>
        <fullName evidence="5">Radical SAM domain protein</fullName>
    </submittedName>
</protein>
<keyword evidence="6" id="KW-1185">Reference proteome</keyword>
<keyword evidence="3" id="KW-0411">Iron-sulfur</keyword>
<dbReference type="HOGENOM" id="CLU_015525_2_2_0"/>
<accession>E3D0H0</accession>
<dbReference type="eggNOG" id="COG1533">
    <property type="taxonomic scope" value="Bacteria"/>
</dbReference>
<evidence type="ECO:0000313" key="5">
    <source>
        <dbReference type="EMBL" id="EFQ22989.1"/>
    </source>
</evidence>
<dbReference type="PaxDb" id="584708-Apau_0556"/>
<dbReference type="CDD" id="cd01335">
    <property type="entry name" value="Radical_SAM"/>
    <property type="match status" value="1"/>
</dbReference>
<evidence type="ECO:0000256" key="2">
    <source>
        <dbReference type="ARBA" id="ARBA00023004"/>
    </source>
</evidence>
<dbReference type="InterPro" id="IPR007197">
    <property type="entry name" value="rSAM"/>
</dbReference>
<dbReference type="PANTHER" id="PTHR43432">
    <property type="entry name" value="SLR0285 PROTEIN"/>
    <property type="match status" value="1"/>
</dbReference>
<name>E3D0H0_9BACT</name>